<evidence type="ECO:0000313" key="4">
    <source>
        <dbReference type="Proteomes" id="UP001212152"/>
    </source>
</evidence>
<dbReference type="AlphaFoldDB" id="A0AAD5XQS5"/>
<evidence type="ECO:0000313" key="3">
    <source>
        <dbReference type="EMBL" id="KAJ3178998.1"/>
    </source>
</evidence>
<proteinExistence type="predicted"/>
<feature type="region of interest" description="Disordered" evidence="1">
    <location>
        <begin position="246"/>
        <end position="275"/>
    </location>
</feature>
<keyword evidence="4" id="KW-1185">Reference proteome</keyword>
<protein>
    <submittedName>
        <fullName evidence="3">Uncharacterized protein</fullName>
    </submittedName>
</protein>
<dbReference type="EMBL" id="JADGJQ010000023">
    <property type="protein sequence ID" value="KAJ3178998.1"/>
    <property type="molecule type" value="Genomic_DNA"/>
</dbReference>
<reference evidence="3" key="1">
    <citation type="submission" date="2020-05" db="EMBL/GenBank/DDBJ databases">
        <title>Phylogenomic resolution of chytrid fungi.</title>
        <authorList>
            <person name="Stajich J.E."/>
            <person name="Amses K."/>
            <person name="Simmons R."/>
            <person name="Seto K."/>
            <person name="Myers J."/>
            <person name="Bonds A."/>
            <person name="Quandt C.A."/>
            <person name="Barry K."/>
            <person name="Liu P."/>
            <person name="Grigoriev I."/>
            <person name="Longcore J.E."/>
            <person name="James T.Y."/>
        </authorList>
    </citation>
    <scope>NUCLEOTIDE SEQUENCE</scope>
    <source>
        <strain evidence="3">JEL0379</strain>
    </source>
</reference>
<dbReference type="Proteomes" id="UP001212152">
    <property type="component" value="Unassembled WGS sequence"/>
</dbReference>
<name>A0AAD5XQS5_9FUNG</name>
<sequence length="275" mass="29213">MASSPSPPAQPPAPQPPQPPPLLADASSSAGQTQSITYIAPILGICSVLGLFAILLAFFLWRRHVRRRPGYSQRSFQRKHGFSVVACRIRQMWGVPDHSDHHLSDELTPPAHNGEAPRHGAIDTSSSSSTPEMAAATTRPHSGSSSPRSARKSPSQLPLVNTTTAAAAGAGAHRLSANSLASLGSPPSSPSSPIAAVRPSGPCFRPSSEMLPTRLCKTYVWQQEPSPLAYEHGSGQYGGHEDLACPTIPTARPPTEEVRSAKSIRMGWDEDETLV</sequence>
<feature type="region of interest" description="Disordered" evidence="1">
    <location>
        <begin position="1"/>
        <end position="28"/>
    </location>
</feature>
<feature type="transmembrane region" description="Helical" evidence="2">
    <location>
        <begin position="38"/>
        <end position="61"/>
    </location>
</feature>
<organism evidence="3 4">
    <name type="scientific">Geranomyces variabilis</name>
    <dbReference type="NCBI Taxonomy" id="109894"/>
    <lineage>
        <taxon>Eukaryota</taxon>
        <taxon>Fungi</taxon>
        <taxon>Fungi incertae sedis</taxon>
        <taxon>Chytridiomycota</taxon>
        <taxon>Chytridiomycota incertae sedis</taxon>
        <taxon>Chytridiomycetes</taxon>
        <taxon>Spizellomycetales</taxon>
        <taxon>Powellomycetaceae</taxon>
        <taxon>Geranomyces</taxon>
    </lineage>
</organism>
<evidence type="ECO:0000256" key="1">
    <source>
        <dbReference type="SAM" id="MobiDB-lite"/>
    </source>
</evidence>
<evidence type="ECO:0000256" key="2">
    <source>
        <dbReference type="SAM" id="Phobius"/>
    </source>
</evidence>
<keyword evidence="2" id="KW-0812">Transmembrane</keyword>
<comment type="caution">
    <text evidence="3">The sequence shown here is derived from an EMBL/GenBank/DDBJ whole genome shotgun (WGS) entry which is preliminary data.</text>
</comment>
<feature type="region of interest" description="Disordered" evidence="1">
    <location>
        <begin position="178"/>
        <end position="200"/>
    </location>
</feature>
<feature type="compositionally biased region" description="Pro residues" evidence="1">
    <location>
        <begin position="1"/>
        <end position="22"/>
    </location>
</feature>
<gene>
    <name evidence="3" type="ORF">HDU87_003268</name>
</gene>
<feature type="compositionally biased region" description="Low complexity" evidence="1">
    <location>
        <begin position="139"/>
        <end position="155"/>
    </location>
</feature>
<accession>A0AAD5XQS5</accession>
<keyword evidence="2" id="KW-1133">Transmembrane helix</keyword>
<feature type="region of interest" description="Disordered" evidence="1">
    <location>
        <begin position="99"/>
        <end position="158"/>
    </location>
</feature>
<keyword evidence="2" id="KW-0472">Membrane</keyword>